<accession>A0A3M8DCJ7</accession>
<name>A0A3M8DCJ7_9BACL</name>
<sequence>MADGLARLLDGFCERLEKKAFLKRLTRDWDSRVRISPAEGEGGVTLIFARDRIPMVAWGDTDPVNLVITGGERDLVQLLSGNEWDLLHAQQKVAARGAIRDQLKWEALLRLTCATN</sequence>
<evidence type="ECO:0000313" key="2">
    <source>
        <dbReference type="Proteomes" id="UP000271031"/>
    </source>
</evidence>
<gene>
    <name evidence="1" type="ORF">EDM56_17830</name>
</gene>
<dbReference type="OrthoDB" id="2476667at2"/>
<dbReference type="AlphaFoldDB" id="A0A3M8DCJ7"/>
<proteinExistence type="predicted"/>
<evidence type="ECO:0008006" key="3">
    <source>
        <dbReference type="Google" id="ProtNLM"/>
    </source>
</evidence>
<reference evidence="1 2" key="1">
    <citation type="submission" date="2018-10" db="EMBL/GenBank/DDBJ databases">
        <title>Phylogenomics of Brevibacillus.</title>
        <authorList>
            <person name="Dunlap C."/>
        </authorList>
    </citation>
    <scope>NUCLEOTIDE SEQUENCE [LARGE SCALE GENOMIC DNA]</scope>
    <source>
        <strain evidence="1 2">JCM 15716</strain>
    </source>
</reference>
<evidence type="ECO:0000313" key="1">
    <source>
        <dbReference type="EMBL" id="RNB85860.1"/>
    </source>
</evidence>
<dbReference type="RefSeq" id="WP_122919272.1">
    <property type="nucleotide sequence ID" value="NZ_RHHQ01000013.1"/>
</dbReference>
<dbReference type="EMBL" id="RHHQ01000013">
    <property type="protein sequence ID" value="RNB85860.1"/>
    <property type="molecule type" value="Genomic_DNA"/>
</dbReference>
<comment type="caution">
    <text evidence="1">The sequence shown here is derived from an EMBL/GenBank/DDBJ whole genome shotgun (WGS) entry which is preliminary data.</text>
</comment>
<organism evidence="1 2">
    <name type="scientific">Brevibacillus fluminis</name>
    <dbReference type="NCBI Taxonomy" id="511487"/>
    <lineage>
        <taxon>Bacteria</taxon>
        <taxon>Bacillati</taxon>
        <taxon>Bacillota</taxon>
        <taxon>Bacilli</taxon>
        <taxon>Bacillales</taxon>
        <taxon>Paenibacillaceae</taxon>
        <taxon>Brevibacillus</taxon>
    </lineage>
</organism>
<keyword evidence="2" id="KW-1185">Reference proteome</keyword>
<dbReference type="Proteomes" id="UP000271031">
    <property type="component" value="Unassembled WGS sequence"/>
</dbReference>
<protein>
    <recommendedName>
        <fullName evidence="3">SCP2 domain-containing protein</fullName>
    </recommendedName>
</protein>